<reference evidence="3 4" key="1">
    <citation type="submission" date="2016-01" db="EMBL/GenBank/DDBJ databases">
        <title>The new phylogeny of the genus Mycobacterium.</title>
        <authorList>
            <person name="Tarcisio F."/>
            <person name="Conor M."/>
            <person name="Antonella G."/>
            <person name="Elisabetta G."/>
            <person name="Giulia F.S."/>
            <person name="Sara T."/>
            <person name="Anna F."/>
            <person name="Clotilde B."/>
            <person name="Roberto B."/>
            <person name="Veronica D.S."/>
            <person name="Fabio R."/>
            <person name="Monica P."/>
            <person name="Olivier J."/>
            <person name="Enrico T."/>
            <person name="Nicola S."/>
        </authorList>
    </citation>
    <scope>NUCLEOTIDE SEQUENCE [LARGE SCALE GENOMIC DNA]</scope>
    <source>
        <strain evidence="3 4">DSM 45541</strain>
    </source>
</reference>
<evidence type="ECO:0000313" key="5">
    <source>
        <dbReference type="Proteomes" id="UP001084650"/>
    </source>
</evidence>
<dbReference type="AlphaFoldDB" id="A0A1X1W7H0"/>
<evidence type="ECO:0000313" key="3">
    <source>
        <dbReference type="EMBL" id="ORV82468.1"/>
    </source>
</evidence>
<dbReference type="Pfam" id="PF13474">
    <property type="entry name" value="SnoaL_3"/>
    <property type="match status" value="1"/>
</dbReference>
<evidence type="ECO:0000313" key="2">
    <source>
        <dbReference type="EMBL" id="MCZ0731011.1"/>
    </source>
</evidence>
<dbReference type="InterPro" id="IPR011944">
    <property type="entry name" value="Steroid_delta5-4_isomerase"/>
</dbReference>
<dbReference type="EMBL" id="JAPQYE010000013">
    <property type="protein sequence ID" value="MCZ0731011.1"/>
    <property type="molecule type" value="Genomic_DNA"/>
</dbReference>
<dbReference type="InterPro" id="IPR037401">
    <property type="entry name" value="SnoaL-like"/>
</dbReference>
<reference evidence="2" key="2">
    <citation type="submission" date="2022-12" db="EMBL/GenBank/DDBJ databases">
        <title>Whole genome sequence of Mycolicibacterium iranicum strain SBH312.</title>
        <authorList>
            <person name="Jani J."/>
            <person name="Arifin Mustapha Z."/>
            <person name="Ahmed K."/>
            <person name="Kai Ling C."/>
        </authorList>
    </citation>
    <scope>NUCLEOTIDE SEQUENCE</scope>
    <source>
        <strain evidence="2">SBH312</strain>
    </source>
</reference>
<accession>A0A1X1W7H0</accession>
<dbReference type="Gene3D" id="3.10.450.50">
    <property type="match status" value="1"/>
</dbReference>
<sequence>MTDDQTEIRAVVERWIEAVRSRDLDGVVAAHTDDIVMFDVPPPQNGVRGLAAYRDSWPPFFEFIASGAVFELVELDVTSGSDVAFARALLRCGRPEELAAKPDHRLRVTLGLRKVDGAWLIAHEHHSFPLP</sequence>
<evidence type="ECO:0000259" key="1">
    <source>
        <dbReference type="Pfam" id="PF13474"/>
    </source>
</evidence>
<protein>
    <submittedName>
        <fullName evidence="3">DUF4440 domain-containing protein</fullName>
    </submittedName>
    <submittedName>
        <fullName evidence="2">SgcJ/EcaC family oxidoreductase</fullName>
    </submittedName>
</protein>
<dbReference type="InterPro" id="IPR032710">
    <property type="entry name" value="NTF2-like_dom_sf"/>
</dbReference>
<dbReference type="RefSeq" id="WP_085178171.1">
    <property type="nucleotide sequence ID" value="NZ_JAPQYE010000013.1"/>
</dbReference>
<keyword evidence="5" id="KW-1185">Reference proteome</keyword>
<organism evidence="3 4">
    <name type="scientific">Mycolicibacterium iranicum</name>
    <name type="common">Mycobacterium iranicum</name>
    <dbReference type="NCBI Taxonomy" id="912594"/>
    <lineage>
        <taxon>Bacteria</taxon>
        <taxon>Bacillati</taxon>
        <taxon>Actinomycetota</taxon>
        <taxon>Actinomycetes</taxon>
        <taxon>Mycobacteriales</taxon>
        <taxon>Mycobacteriaceae</taxon>
        <taxon>Mycolicibacterium</taxon>
    </lineage>
</organism>
<dbReference type="Proteomes" id="UP001084650">
    <property type="component" value="Unassembled WGS sequence"/>
</dbReference>
<dbReference type="NCBIfam" id="TIGR02246">
    <property type="entry name" value="SgcJ/EcaC family oxidoreductase"/>
    <property type="match status" value="1"/>
</dbReference>
<feature type="domain" description="SnoaL-like" evidence="1">
    <location>
        <begin position="8"/>
        <end position="131"/>
    </location>
</feature>
<proteinExistence type="predicted"/>
<evidence type="ECO:0000313" key="4">
    <source>
        <dbReference type="Proteomes" id="UP000193622"/>
    </source>
</evidence>
<dbReference type="EMBL" id="LQPC01000065">
    <property type="protein sequence ID" value="ORV82468.1"/>
    <property type="molecule type" value="Genomic_DNA"/>
</dbReference>
<dbReference type="SUPFAM" id="SSF54427">
    <property type="entry name" value="NTF2-like"/>
    <property type="match status" value="1"/>
</dbReference>
<name>A0A1X1W7H0_MYCIR</name>
<comment type="caution">
    <text evidence="3">The sequence shown here is derived from an EMBL/GenBank/DDBJ whole genome shotgun (WGS) entry which is preliminary data.</text>
</comment>
<gene>
    <name evidence="3" type="ORF">AWC12_28115</name>
    <name evidence="2" type="ORF">OY187_23440</name>
</gene>
<dbReference type="Proteomes" id="UP000193622">
    <property type="component" value="Unassembled WGS sequence"/>
</dbReference>